<evidence type="ECO:0000313" key="2">
    <source>
        <dbReference type="EMBL" id="PWI71171.1"/>
    </source>
</evidence>
<evidence type="ECO:0000313" key="3">
    <source>
        <dbReference type="Proteomes" id="UP000245956"/>
    </source>
</evidence>
<organism evidence="2 3">
    <name type="scientific">Purpureocillium lilacinum</name>
    <name type="common">Paecilomyces lilacinus</name>
    <dbReference type="NCBI Taxonomy" id="33203"/>
    <lineage>
        <taxon>Eukaryota</taxon>
        <taxon>Fungi</taxon>
        <taxon>Dikarya</taxon>
        <taxon>Ascomycota</taxon>
        <taxon>Pezizomycotina</taxon>
        <taxon>Sordariomycetes</taxon>
        <taxon>Hypocreomycetidae</taxon>
        <taxon>Hypocreales</taxon>
        <taxon>Ophiocordycipitaceae</taxon>
        <taxon>Purpureocillium</taxon>
    </lineage>
</organism>
<gene>
    <name evidence="2" type="ORF">PCL_12539</name>
</gene>
<accession>A0A2U3E9K4</accession>
<dbReference type="EMBL" id="LCWV01000008">
    <property type="protein sequence ID" value="PWI71171.1"/>
    <property type="molecule type" value="Genomic_DNA"/>
</dbReference>
<comment type="caution">
    <text evidence="2">The sequence shown here is derived from an EMBL/GenBank/DDBJ whole genome shotgun (WGS) entry which is preliminary data.</text>
</comment>
<evidence type="ECO:0000256" key="1">
    <source>
        <dbReference type="SAM" id="MobiDB-lite"/>
    </source>
</evidence>
<proteinExistence type="predicted"/>
<feature type="region of interest" description="Disordered" evidence="1">
    <location>
        <begin position="178"/>
        <end position="236"/>
    </location>
</feature>
<dbReference type="Proteomes" id="UP000245956">
    <property type="component" value="Unassembled WGS sequence"/>
</dbReference>
<dbReference type="AlphaFoldDB" id="A0A2U3E9K4"/>
<reference evidence="2 3" key="1">
    <citation type="journal article" date="2016" name="Front. Microbiol.">
        <title>Genome and transcriptome sequences reveal the specific parasitism of the nematophagous Purpureocillium lilacinum 36-1.</title>
        <authorList>
            <person name="Xie J."/>
            <person name="Li S."/>
            <person name="Mo C."/>
            <person name="Xiao X."/>
            <person name="Peng D."/>
            <person name="Wang G."/>
            <person name="Xiao Y."/>
        </authorList>
    </citation>
    <scope>NUCLEOTIDE SEQUENCE [LARGE SCALE GENOMIC DNA]</scope>
    <source>
        <strain evidence="2 3">36-1</strain>
    </source>
</reference>
<name>A0A2U3E9K4_PURLI</name>
<feature type="region of interest" description="Disordered" evidence="1">
    <location>
        <begin position="1"/>
        <end position="60"/>
    </location>
</feature>
<sequence length="270" mass="29328">MYGALATTAFVGRPPPSLDRQRHHAYTERADPTPPSALGVEVPSHKSQIPRPQLTHGPEGRMYMLRVHGRGADGVRRRVQSGTPSPIDGPGLRDSHACSVALATYEYMHARTHTVTTTATTLSTLSTLPRQHASQSCLSILPSRLQSIYRLPTARIPPSARIRGYGLARLEPMRASMQAGRQGGYGWRMGRSGDGERRRTRAVQPSKTPQGDQRPESRLGELPDGTTSSKRNKDGGGFICTQLPLSNRGPGCSVSVFGIAIWQSQFVAIT</sequence>
<protein>
    <submittedName>
        <fullName evidence="2">Uncharacterized protein</fullName>
    </submittedName>
</protein>